<feature type="region of interest" description="Disordered" evidence="1">
    <location>
        <begin position="128"/>
        <end position="149"/>
    </location>
</feature>
<reference evidence="2" key="1">
    <citation type="journal article" date="2020" name="New Phytol.">
        <title>Comparative genomics reveals dynamic genome evolution in host specialist ectomycorrhizal fungi.</title>
        <authorList>
            <person name="Lofgren L.A."/>
            <person name="Nguyen N.H."/>
            <person name="Vilgalys R."/>
            <person name="Ruytinx J."/>
            <person name="Liao H.L."/>
            <person name="Branco S."/>
            <person name="Kuo A."/>
            <person name="LaButti K."/>
            <person name="Lipzen A."/>
            <person name="Andreopoulos W."/>
            <person name="Pangilinan J."/>
            <person name="Riley R."/>
            <person name="Hundley H."/>
            <person name="Na H."/>
            <person name="Barry K."/>
            <person name="Grigoriev I.V."/>
            <person name="Stajich J.E."/>
            <person name="Kennedy P.G."/>
        </authorList>
    </citation>
    <scope>NUCLEOTIDE SEQUENCE</scope>
    <source>
        <strain evidence="2">MN1</strain>
    </source>
</reference>
<gene>
    <name evidence="2" type="ORF">BJ212DRAFT_1301532</name>
</gene>
<evidence type="ECO:0000313" key="2">
    <source>
        <dbReference type="EMBL" id="KAG1812558.1"/>
    </source>
</evidence>
<dbReference type="AlphaFoldDB" id="A0A9P7JBC6"/>
<evidence type="ECO:0000313" key="3">
    <source>
        <dbReference type="Proteomes" id="UP000807769"/>
    </source>
</evidence>
<dbReference type="Proteomes" id="UP000807769">
    <property type="component" value="Unassembled WGS sequence"/>
</dbReference>
<dbReference type="GeneID" id="64627158"/>
<dbReference type="EMBL" id="JABBWG010000026">
    <property type="protein sequence ID" value="KAG1812558.1"/>
    <property type="molecule type" value="Genomic_DNA"/>
</dbReference>
<proteinExistence type="predicted"/>
<keyword evidence="3" id="KW-1185">Reference proteome</keyword>
<sequence>MCQQLLEWVMREAFEEQHAPDLTASADPPPQLPSTHLELQYLTYPYFIAAFFPCGSMGQNQEVRWETEARSRRAHGLGRAYVWEEESVFGIGEVQLAIKEPRRKRGKGSCRKGPAFDAWKGDVLEDVEDGYESDQWGSRKPRPKYRERDSEVVTGLNDLLLDGKVSGKNQLEFK</sequence>
<protein>
    <submittedName>
        <fullName evidence="2">Uncharacterized protein</fullName>
    </submittedName>
</protein>
<name>A0A9P7JBC6_9AGAM</name>
<comment type="caution">
    <text evidence="2">The sequence shown here is derived from an EMBL/GenBank/DDBJ whole genome shotgun (WGS) entry which is preliminary data.</text>
</comment>
<organism evidence="2 3">
    <name type="scientific">Suillus subaureus</name>
    <dbReference type="NCBI Taxonomy" id="48587"/>
    <lineage>
        <taxon>Eukaryota</taxon>
        <taxon>Fungi</taxon>
        <taxon>Dikarya</taxon>
        <taxon>Basidiomycota</taxon>
        <taxon>Agaricomycotina</taxon>
        <taxon>Agaricomycetes</taxon>
        <taxon>Agaricomycetidae</taxon>
        <taxon>Boletales</taxon>
        <taxon>Suillineae</taxon>
        <taxon>Suillaceae</taxon>
        <taxon>Suillus</taxon>
    </lineage>
</organism>
<accession>A0A9P7JBC6</accession>
<evidence type="ECO:0000256" key="1">
    <source>
        <dbReference type="SAM" id="MobiDB-lite"/>
    </source>
</evidence>
<dbReference type="RefSeq" id="XP_041190703.1">
    <property type="nucleotide sequence ID" value="XM_041333141.1"/>
</dbReference>